<keyword evidence="1" id="KW-0813">Transport</keyword>
<keyword evidence="8" id="KW-1185">Reference proteome</keyword>
<dbReference type="PANTHER" id="PTHR43875">
    <property type="entry name" value="MALTODEXTRIN IMPORT ATP-BINDING PROTEIN MSMX"/>
    <property type="match status" value="1"/>
</dbReference>
<dbReference type="PROSITE" id="PS00211">
    <property type="entry name" value="ABC_TRANSPORTER_1"/>
    <property type="match status" value="1"/>
</dbReference>
<dbReference type="Pfam" id="PF00005">
    <property type="entry name" value="ABC_tran"/>
    <property type="match status" value="1"/>
</dbReference>
<dbReference type="EMBL" id="JADQDK010000001">
    <property type="protein sequence ID" value="MBW0132860.1"/>
    <property type="molecule type" value="Genomic_DNA"/>
</dbReference>
<dbReference type="InterPro" id="IPR003593">
    <property type="entry name" value="AAA+_ATPase"/>
</dbReference>
<dbReference type="Pfam" id="PF08402">
    <property type="entry name" value="TOBE_2"/>
    <property type="match status" value="1"/>
</dbReference>
<evidence type="ECO:0000256" key="1">
    <source>
        <dbReference type="ARBA" id="ARBA00022448"/>
    </source>
</evidence>
<name>A0ABS6UKS0_9PSEU</name>
<dbReference type="SMART" id="SM00382">
    <property type="entry name" value="AAA"/>
    <property type="match status" value="1"/>
</dbReference>
<keyword evidence="3" id="KW-1278">Translocase</keyword>
<dbReference type="PANTHER" id="PTHR43875:SF15">
    <property type="entry name" value="TREHALOSE IMPORT ATP-BINDING PROTEIN SUGC"/>
    <property type="match status" value="1"/>
</dbReference>
<dbReference type="RefSeq" id="WP_218604035.1">
    <property type="nucleotide sequence ID" value="NZ_JADQDJ010000182.1"/>
</dbReference>
<organism evidence="7 8">
    <name type="scientific">Pseudonocardia abyssalis</name>
    <dbReference type="NCBI Taxonomy" id="2792008"/>
    <lineage>
        <taxon>Bacteria</taxon>
        <taxon>Bacillati</taxon>
        <taxon>Actinomycetota</taxon>
        <taxon>Actinomycetes</taxon>
        <taxon>Pseudonocardiales</taxon>
        <taxon>Pseudonocardiaceae</taxon>
        <taxon>Pseudonocardia</taxon>
    </lineage>
</organism>
<dbReference type="PROSITE" id="PS50893">
    <property type="entry name" value="ABC_TRANSPORTER_2"/>
    <property type="match status" value="1"/>
</dbReference>
<protein>
    <submittedName>
        <fullName evidence="7">ABC transporter ATP-binding protein</fullName>
    </submittedName>
</protein>
<proteinExistence type="predicted"/>
<evidence type="ECO:0000256" key="2">
    <source>
        <dbReference type="ARBA" id="ARBA00022475"/>
    </source>
</evidence>
<reference evidence="7 8" key="1">
    <citation type="submission" date="2020-11" db="EMBL/GenBank/DDBJ databases">
        <title>Pseudonocardia abyssalis sp. nov. and Pseudonocardia oceani sp. nov., description and phylogenomic analysis of two novel actinomycetes isolated from the deep Southern Ocean.</title>
        <authorList>
            <person name="Parra J."/>
        </authorList>
    </citation>
    <scope>NUCLEOTIDE SEQUENCE [LARGE SCALE GENOMIC DNA]</scope>
    <source>
        <strain evidence="7 8">KRD-168</strain>
    </source>
</reference>
<dbReference type="InterPro" id="IPR047641">
    <property type="entry name" value="ABC_transpr_MalK/UgpC-like"/>
</dbReference>
<evidence type="ECO:0000256" key="4">
    <source>
        <dbReference type="ARBA" id="ARBA00023136"/>
    </source>
</evidence>
<keyword evidence="2" id="KW-1003">Cell membrane</keyword>
<feature type="region of interest" description="Disordered" evidence="5">
    <location>
        <begin position="325"/>
        <end position="345"/>
    </location>
</feature>
<keyword evidence="7" id="KW-0067">ATP-binding</keyword>
<evidence type="ECO:0000256" key="3">
    <source>
        <dbReference type="ARBA" id="ARBA00022967"/>
    </source>
</evidence>
<evidence type="ECO:0000259" key="6">
    <source>
        <dbReference type="PROSITE" id="PS50893"/>
    </source>
</evidence>
<dbReference type="InterPro" id="IPR015853">
    <property type="entry name" value="ABC_transpr_FbpC"/>
</dbReference>
<sequence>MSVRLTGVRRTHGPVVALDVDDLEIPAGSLTVVVGPSGCGKSTLLSLVAGLAAPDTGRIHLGGADVTDRPPGERDVAMVFQDFALFPHMTVEQNVSFGLRLARRHGHGPDRAEIARRVGQACERLGLAGLESRRPGELSGGERQRVALARAIVRRRAVLLLDEPLSSLDAQLRTRARAELVRLHRELGATVVLVTHDQAEALSVATHLVVMRGGRVVQAGPPREVYGRPAELFVGEFLGGLNLHDRDGLRLAWRPAEGRLVATGSVCVDGDEGFDGTVDVVEFTGDGRIVHCTGPDGRWAVAGPGPDPVVGERVRVHVPAAALHRFDATTGARSRPRHRDVGSPS</sequence>
<feature type="domain" description="ABC transporter" evidence="6">
    <location>
        <begin position="3"/>
        <end position="238"/>
    </location>
</feature>
<dbReference type="InterPro" id="IPR013611">
    <property type="entry name" value="Transp-assoc_OB_typ2"/>
</dbReference>
<dbReference type="InterPro" id="IPR003439">
    <property type="entry name" value="ABC_transporter-like_ATP-bd"/>
</dbReference>
<dbReference type="GO" id="GO:0005524">
    <property type="term" value="F:ATP binding"/>
    <property type="evidence" value="ECO:0007669"/>
    <property type="project" value="UniProtKB-KW"/>
</dbReference>
<accession>A0ABS6UKS0</accession>
<keyword evidence="4" id="KW-0472">Membrane</keyword>
<dbReference type="Proteomes" id="UP000694287">
    <property type="component" value="Unassembled WGS sequence"/>
</dbReference>
<gene>
    <name evidence="7" type="ORF">I4I81_01130</name>
</gene>
<evidence type="ECO:0000313" key="8">
    <source>
        <dbReference type="Proteomes" id="UP000694287"/>
    </source>
</evidence>
<dbReference type="InterPro" id="IPR017871">
    <property type="entry name" value="ABC_transporter-like_CS"/>
</dbReference>
<evidence type="ECO:0000313" key="7">
    <source>
        <dbReference type="EMBL" id="MBW0132860.1"/>
    </source>
</evidence>
<comment type="caution">
    <text evidence="7">The sequence shown here is derived from an EMBL/GenBank/DDBJ whole genome shotgun (WGS) entry which is preliminary data.</text>
</comment>
<keyword evidence="7" id="KW-0547">Nucleotide-binding</keyword>
<evidence type="ECO:0000256" key="5">
    <source>
        <dbReference type="SAM" id="MobiDB-lite"/>
    </source>
</evidence>
<dbReference type="CDD" id="cd03259">
    <property type="entry name" value="ABC_Carb_Solutes_like"/>
    <property type="match status" value="1"/>
</dbReference>